<dbReference type="AlphaFoldDB" id="A0A0B1SH18"/>
<feature type="domain" description="ShKT" evidence="2">
    <location>
        <begin position="185"/>
        <end position="222"/>
    </location>
</feature>
<evidence type="ECO:0000256" key="1">
    <source>
        <dbReference type="PROSITE-ProRule" id="PRU01005"/>
    </source>
</evidence>
<name>A0A0B1SH18_OESDE</name>
<dbReference type="Gene3D" id="1.10.10.1940">
    <property type="match status" value="2"/>
</dbReference>
<evidence type="ECO:0000313" key="3">
    <source>
        <dbReference type="EMBL" id="KHJ82847.1"/>
    </source>
</evidence>
<comment type="caution">
    <text evidence="1">Lacks conserved residue(s) required for the propagation of feature annotation.</text>
</comment>
<reference evidence="3 4" key="1">
    <citation type="submission" date="2014-03" db="EMBL/GenBank/DDBJ databases">
        <title>Draft genome of the hookworm Oesophagostomum dentatum.</title>
        <authorList>
            <person name="Mitreva M."/>
        </authorList>
    </citation>
    <scope>NUCLEOTIDE SEQUENCE [LARGE SCALE GENOMIC DNA]</scope>
    <source>
        <strain evidence="3 4">OD-Hann</strain>
    </source>
</reference>
<evidence type="ECO:0000313" key="4">
    <source>
        <dbReference type="Proteomes" id="UP000053660"/>
    </source>
</evidence>
<dbReference type="EMBL" id="KN576789">
    <property type="protein sequence ID" value="KHJ82847.1"/>
    <property type="molecule type" value="Genomic_DNA"/>
</dbReference>
<dbReference type="PANTHER" id="PTHR21724">
    <property type="entry name" value="SHKT DOMAIN-CONTAINING PROTEIN"/>
    <property type="match status" value="1"/>
</dbReference>
<organism evidence="3 4">
    <name type="scientific">Oesophagostomum dentatum</name>
    <name type="common">Nodular worm</name>
    <dbReference type="NCBI Taxonomy" id="61180"/>
    <lineage>
        <taxon>Eukaryota</taxon>
        <taxon>Metazoa</taxon>
        <taxon>Ecdysozoa</taxon>
        <taxon>Nematoda</taxon>
        <taxon>Chromadorea</taxon>
        <taxon>Rhabditida</taxon>
        <taxon>Rhabditina</taxon>
        <taxon>Rhabditomorpha</taxon>
        <taxon>Strongyloidea</taxon>
        <taxon>Strongylidae</taxon>
        <taxon>Oesophagostomum</taxon>
    </lineage>
</organism>
<dbReference type="PROSITE" id="PS51670">
    <property type="entry name" value="SHKT"/>
    <property type="match status" value="1"/>
</dbReference>
<dbReference type="OrthoDB" id="5867083at2759"/>
<dbReference type="InterPro" id="IPR003582">
    <property type="entry name" value="ShKT_dom"/>
</dbReference>
<dbReference type="Proteomes" id="UP000053660">
    <property type="component" value="Unassembled WGS sequence"/>
</dbReference>
<dbReference type="Pfam" id="PF01549">
    <property type="entry name" value="ShK"/>
    <property type="match status" value="3"/>
</dbReference>
<accession>A0A0B1SH18</accession>
<dbReference type="SMART" id="SM00254">
    <property type="entry name" value="ShKT"/>
    <property type="match status" value="3"/>
</dbReference>
<proteinExistence type="predicted"/>
<protein>
    <submittedName>
        <fullName evidence="3">ShTK domain protein</fullName>
    </submittedName>
</protein>
<evidence type="ECO:0000259" key="2">
    <source>
        <dbReference type="PROSITE" id="PS51670"/>
    </source>
</evidence>
<sequence>MSKVQLIASATACDNIYADATCTAFFTASTAGGNARDTKCNQVTAGTFSQDAKDFAVATCPKHCGYCCQTPEYNCDNKDYPRVRCETVTKTQCSDTTWRPILAEDCPNVCGFCLAGGCVDTVVQCANDPAICRQMDMQDFVKANCQRTCGYCPSSTTASSGVTATTSATATVATTGASSNTATSCVDNHPSCHSWTKNGFCTSTFYNSAMKKKHCPKTCNLC</sequence>
<gene>
    <name evidence="3" type="ORF">OESDEN_17458</name>
</gene>
<dbReference type="PANTHER" id="PTHR21724:SF111">
    <property type="entry name" value="SHKT DOMAIN-CONTAINING PROTEIN"/>
    <property type="match status" value="1"/>
</dbReference>
<keyword evidence="4" id="KW-1185">Reference proteome</keyword>